<dbReference type="Proteomes" id="UP000680020">
    <property type="component" value="Unassembled WGS sequence"/>
</dbReference>
<accession>A0AB35BWG0</accession>
<dbReference type="AlphaFoldDB" id="A0AB35BWG0"/>
<comment type="caution">
    <text evidence="1">The sequence shown here is derived from an EMBL/GenBank/DDBJ whole genome shotgun (WGS) entry which is preliminary data.</text>
</comment>
<organism evidence="1 2">
    <name type="scientific">Wohlfahrtiimonas chitiniclastica</name>
    <dbReference type="NCBI Taxonomy" id="400946"/>
    <lineage>
        <taxon>Bacteria</taxon>
        <taxon>Pseudomonadati</taxon>
        <taxon>Pseudomonadota</taxon>
        <taxon>Gammaproteobacteria</taxon>
        <taxon>Cardiobacteriales</taxon>
        <taxon>Ignatzschineriaceae</taxon>
        <taxon>Wohlfahrtiimonas</taxon>
    </lineage>
</organism>
<protein>
    <submittedName>
        <fullName evidence="1">Uncharacterized protein</fullName>
    </submittedName>
</protein>
<proteinExistence type="predicted"/>
<evidence type="ECO:0000313" key="2">
    <source>
        <dbReference type="Proteomes" id="UP000680020"/>
    </source>
</evidence>
<reference evidence="1" key="1">
    <citation type="submission" date="2021-03" db="EMBL/GenBank/DDBJ databases">
        <title>Identification and antibiotic profiling of Wohlfahrtiimonas chitiniclastica, an underestimated human pathogen.</title>
        <authorList>
            <person name="Kopf A."/>
            <person name="Bunk B."/>
            <person name="Coldewey S."/>
            <person name="Gunzer F."/>
            <person name="Riedel T."/>
            <person name="Schroettner P."/>
        </authorList>
    </citation>
    <scope>NUCLEOTIDE SEQUENCE</scope>
    <source>
        <strain evidence="1">DSM 100917</strain>
    </source>
</reference>
<dbReference type="EMBL" id="JAGIBU010000001">
    <property type="protein sequence ID" value="MBS7824079.1"/>
    <property type="molecule type" value="Genomic_DNA"/>
</dbReference>
<evidence type="ECO:0000313" key="1">
    <source>
        <dbReference type="EMBL" id="MBS7824079.1"/>
    </source>
</evidence>
<sequence length="185" mass="21899">MSVSAKEFFDIWVRTYSSENHQKELNVTWGNRRAYTKEISNVCMDVAKQLKLECWSDNYYFIDHIFYKAEDAKEIKGVTYIINSEIVFEHENNTNDFYTEVAHHLMLNSNLYVVVSYYKNTVNEVYMNQIKALIQQSNNAGNFKKKQNFLIILGEEDADDISKNYWKGFIFNGDDWIKLISNSEY</sequence>
<gene>
    <name evidence="1" type="ORF">J7561_02530</name>
</gene>
<name>A0AB35BWG0_9GAMM</name>
<dbReference type="RefSeq" id="WP_213402835.1">
    <property type="nucleotide sequence ID" value="NZ_JAGIBT010000004.1"/>
</dbReference>